<dbReference type="InterPro" id="IPR009100">
    <property type="entry name" value="AcylCoA_DH/oxidase_NM_dom_sf"/>
</dbReference>
<dbReference type="PANTHER" id="PTHR48083">
    <property type="entry name" value="MEDIUM-CHAIN SPECIFIC ACYL-COA DEHYDROGENASE, MITOCHONDRIAL-RELATED"/>
    <property type="match status" value="1"/>
</dbReference>
<feature type="domain" description="Acyl-CoA oxidase/dehydrogenase middle" evidence="11">
    <location>
        <begin position="96"/>
        <end position="190"/>
    </location>
</feature>
<dbReference type="Gene3D" id="1.20.140.10">
    <property type="entry name" value="Butyryl-CoA Dehydrogenase, subunit A, domain 3"/>
    <property type="match status" value="1"/>
</dbReference>
<evidence type="ECO:0000259" key="10">
    <source>
        <dbReference type="Pfam" id="PF00441"/>
    </source>
</evidence>
<evidence type="ECO:0000256" key="4">
    <source>
        <dbReference type="ARBA" id="ARBA00022827"/>
    </source>
</evidence>
<dbReference type="SUPFAM" id="SSF56645">
    <property type="entry name" value="Acyl-CoA dehydrogenase NM domain-like"/>
    <property type="match status" value="1"/>
</dbReference>
<dbReference type="InterPro" id="IPR036250">
    <property type="entry name" value="AcylCo_DH-like_C"/>
</dbReference>
<dbReference type="CDD" id="cd00567">
    <property type="entry name" value="ACAD"/>
    <property type="match status" value="1"/>
</dbReference>
<dbReference type="GO" id="GO:0005737">
    <property type="term" value="C:cytoplasm"/>
    <property type="evidence" value="ECO:0007669"/>
    <property type="project" value="TreeGrafter"/>
</dbReference>
<comment type="pathway">
    <text evidence="1">Siderophore biosynthesis; mycobactin biosynthesis.</text>
</comment>
<accession>A0A1Y5Y0D0</accession>
<evidence type="ECO:0000256" key="5">
    <source>
        <dbReference type="ARBA" id="ARBA00023002"/>
    </source>
</evidence>
<evidence type="ECO:0000259" key="11">
    <source>
        <dbReference type="Pfam" id="PF02770"/>
    </source>
</evidence>
<evidence type="ECO:0000256" key="8">
    <source>
        <dbReference type="ARBA" id="ARBA00042660"/>
    </source>
</evidence>
<keyword evidence="13" id="KW-1185">Reference proteome</keyword>
<dbReference type="GO" id="GO:0003995">
    <property type="term" value="F:acyl-CoA dehydrogenase activity"/>
    <property type="evidence" value="ECO:0007669"/>
    <property type="project" value="TreeGrafter"/>
</dbReference>
<dbReference type="AlphaFoldDB" id="A0A1Y5Y0D0"/>
<evidence type="ECO:0000256" key="1">
    <source>
        <dbReference type="ARBA" id="ARBA00005102"/>
    </source>
</evidence>
<dbReference type="Pfam" id="PF00441">
    <property type="entry name" value="Acyl-CoA_dh_1"/>
    <property type="match status" value="1"/>
</dbReference>
<evidence type="ECO:0000256" key="9">
    <source>
        <dbReference type="RuleBase" id="RU362125"/>
    </source>
</evidence>
<dbReference type="Gene3D" id="2.40.110.10">
    <property type="entry name" value="Butyryl-CoA Dehydrogenase, subunit A, domain 2"/>
    <property type="match status" value="1"/>
</dbReference>
<dbReference type="InterPro" id="IPR006091">
    <property type="entry name" value="Acyl-CoA_Oxase/DH_mid-dom"/>
</dbReference>
<comment type="cofactor">
    <cofactor evidence="9">
        <name>FAD</name>
        <dbReference type="ChEBI" id="CHEBI:57692"/>
    </cofactor>
</comment>
<proteinExistence type="inferred from homology"/>
<dbReference type="Pfam" id="PF02770">
    <property type="entry name" value="Acyl-CoA_dh_M"/>
    <property type="match status" value="1"/>
</dbReference>
<dbReference type="EMBL" id="FWXV01000008">
    <property type="protein sequence ID" value="SMD22986.1"/>
    <property type="molecule type" value="Genomic_DNA"/>
</dbReference>
<comment type="function">
    <text evidence="6">Catalyzes the dehydrogenation at the alpha-beta position of ACP-bound acyl chains. This results in the introduction of a double bond in the lipidic chain, which is further transferred to the epsilon-amino group of lysine residue in the mycobactin core by MbtK.</text>
</comment>
<comment type="similarity">
    <text evidence="2 9">Belongs to the acyl-CoA dehydrogenase family.</text>
</comment>
<keyword evidence="3 9" id="KW-0285">Flavoprotein</keyword>
<dbReference type="SUPFAM" id="SSF47203">
    <property type="entry name" value="Acyl-CoA dehydrogenase C-terminal domain-like"/>
    <property type="match status" value="1"/>
</dbReference>
<dbReference type="InterPro" id="IPR009075">
    <property type="entry name" value="AcylCo_DH/oxidase_C"/>
</dbReference>
<evidence type="ECO:0000313" key="13">
    <source>
        <dbReference type="Proteomes" id="UP000192674"/>
    </source>
</evidence>
<dbReference type="Proteomes" id="UP000192674">
    <property type="component" value="Unassembled WGS sequence"/>
</dbReference>
<name>A0A1Y5Y0D0_KIBAR</name>
<evidence type="ECO:0000256" key="3">
    <source>
        <dbReference type="ARBA" id="ARBA00022630"/>
    </source>
</evidence>
<keyword evidence="4 9" id="KW-0274">FAD</keyword>
<evidence type="ECO:0000256" key="2">
    <source>
        <dbReference type="ARBA" id="ARBA00009347"/>
    </source>
</evidence>
<evidence type="ECO:0000313" key="12">
    <source>
        <dbReference type="EMBL" id="SMD22986.1"/>
    </source>
</evidence>
<dbReference type="InterPro" id="IPR050741">
    <property type="entry name" value="Acyl-CoA_dehydrogenase"/>
</dbReference>
<feature type="domain" description="Acyl-CoA dehydrogenase/oxidase C-terminal" evidence="10">
    <location>
        <begin position="202"/>
        <end position="346"/>
    </location>
</feature>
<evidence type="ECO:0000256" key="7">
    <source>
        <dbReference type="ARBA" id="ARBA00040394"/>
    </source>
</evidence>
<dbReference type="RefSeq" id="WP_235039083.1">
    <property type="nucleotide sequence ID" value="NZ_FWXV01000008.1"/>
</dbReference>
<dbReference type="InterPro" id="IPR046373">
    <property type="entry name" value="Acyl-CoA_Oxase/DH_mid-dom_sf"/>
</dbReference>
<organism evidence="12 13">
    <name type="scientific">Kibdelosporangium aridum</name>
    <dbReference type="NCBI Taxonomy" id="2030"/>
    <lineage>
        <taxon>Bacteria</taxon>
        <taxon>Bacillati</taxon>
        <taxon>Actinomycetota</taxon>
        <taxon>Actinomycetes</taxon>
        <taxon>Pseudonocardiales</taxon>
        <taxon>Pseudonocardiaceae</taxon>
        <taxon>Kibdelosporangium</taxon>
    </lineage>
</organism>
<protein>
    <recommendedName>
        <fullName evidence="7">Acyl-[acyl-carrier-protein] dehydrogenase MbtN</fullName>
    </recommendedName>
    <alternativeName>
        <fullName evidence="8">Mycobactin synthase protein N</fullName>
    </alternativeName>
</protein>
<sequence>MSTAVAARSNTTGAQLWAMLGRSGSIAQIYQDGDPAAGVDPRRLGELLATVDETSTIGATLAVCVQLATAVPLLATGGETARQVLLRALDGDSLVALAATDEAAGSDLTALATEVRIEEAGIEVHGTKKWITNATCADEILVLARHRHGRHFANFTWILVPASAPGVQVESADTELFDGSGTGHIHFDHVRLPRDRLVGRVGRGLPAFATHIAVERLAGALWGVALCRRVLADTKQRLLARPHGGATLWQMDSVRQRFAVCLVRTRQLHALTCELMDRVAVRHDTTAAAMLKSSVADTLDHVLGECGHLQGAEGFSSTGAQKLRAQAALFGVGGGATEVVLSVVGDNADAVLEELSP</sequence>
<keyword evidence="5 9" id="KW-0560">Oxidoreductase</keyword>
<evidence type="ECO:0000256" key="6">
    <source>
        <dbReference type="ARBA" id="ARBA00037085"/>
    </source>
</evidence>
<dbReference type="GO" id="GO:0033539">
    <property type="term" value="P:fatty acid beta-oxidation using acyl-CoA dehydrogenase"/>
    <property type="evidence" value="ECO:0007669"/>
    <property type="project" value="TreeGrafter"/>
</dbReference>
<gene>
    <name evidence="12" type="ORF">SAMN05661093_07767</name>
</gene>
<dbReference type="GO" id="GO:0050660">
    <property type="term" value="F:flavin adenine dinucleotide binding"/>
    <property type="evidence" value="ECO:0007669"/>
    <property type="project" value="TreeGrafter"/>
</dbReference>
<dbReference type="PANTHER" id="PTHR48083:SF20">
    <property type="entry name" value="LONG-CHAIN SPECIFIC ACYL-COA DEHYDROGENASE, MITOCHONDRIAL"/>
    <property type="match status" value="1"/>
</dbReference>
<reference evidence="12 13" key="1">
    <citation type="submission" date="2017-04" db="EMBL/GenBank/DDBJ databases">
        <authorList>
            <person name="Afonso C.L."/>
            <person name="Miller P.J."/>
            <person name="Scott M.A."/>
            <person name="Spackman E."/>
            <person name="Goraichik I."/>
            <person name="Dimitrov K.M."/>
            <person name="Suarez D.L."/>
            <person name="Swayne D.E."/>
        </authorList>
    </citation>
    <scope>NUCLEOTIDE SEQUENCE [LARGE SCALE GENOMIC DNA]</scope>
    <source>
        <strain evidence="12 13">DSM 43828</strain>
    </source>
</reference>